<evidence type="ECO:0000256" key="6">
    <source>
        <dbReference type="ARBA" id="ARBA00023002"/>
    </source>
</evidence>
<dbReference type="PROSITE" id="PS50244">
    <property type="entry name" value="S5A_REDUCTASE"/>
    <property type="match status" value="1"/>
</dbReference>
<evidence type="ECO:0000256" key="1">
    <source>
        <dbReference type="ARBA" id="ARBA00004141"/>
    </source>
</evidence>
<evidence type="ECO:0000256" key="3">
    <source>
        <dbReference type="ARBA" id="ARBA00022516"/>
    </source>
</evidence>
<feature type="transmembrane region" description="Helical" evidence="9">
    <location>
        <begin position="259"/>
        <end position="284"/>
    </location>
</feature>
<dbReference type="OrthoDB" id="540503at2759"/>
<keyword evidence="7" id="KW-0443">Lipid metabolism</keyword>
<feature type="transmembrane region" description="Helical" evidence="9">
    <location>
        <begin position="91"/>
        <end position="112"/>
    </location>
</feature>
<keyword evidence="3" id="KW-0444">Lipid biosynthesis</keyword>
<evidence type="ECO:0000256" key="4">
    <source>
        <dbReference type="ARBA" id="ARBA00022692"/>
    </source>
</evidence>
<keyword evidence="12" id="KW-1185">Reference proteome</keyword>
<feature type="transmembrane region" description="Helical" evidence="9">
    <location>
        <begin position="171"/>
        <end position="192"/>
    </location>
</feature>
<evidence type="ECO:0000313" key="12">
    <source>
        <dbReference type="Proteomes" id="UP000285146"/>
    </source>
</evidence>
<proteinExistence type="inferred from homology"/>
<protein>
    <recommendedName>
        <fullName evidence="10">3-oxo-5-alpha-steroid 4-dehydrogenase C-terminal domain-containing protein</fullName>
    </recommendedName>
</protein>
<dbReference type="InterPro" id="IPR039357">
    <property type="entry name" value="SRD5A/TECR"/>
</dbReference>
<keyword evidence="6" id="KW-0560">Oxidoreductase</keyword>
<comment type="subcellular location">
    <subcellularLocation>
        <location evidence="1">Membrane</location>
        <topology evidence="1">Multi-pass membrane protein</topology>
    </subcellularLocation>
</comment>
<dbReference type="InterPro" id="IPR001104">
    <property type="entry name" value="3-oxo-5_a-steroid_4-DH_C"/>
</dbReference>
<sequence>MASQISLKLSNRAPKKPFRKLPASVDLPDDAEIDDVKKAIARQAGVNDFNRVGLFYPSTRKRIADRRALVREQEDVISKGEILVQDLGLQMAWRTVFLVEYFGPILVHALIYNIRPQLAKIDPYFYKDADKIPPTLVQTIVLYMFLAHFTKRELETAFLHKFSASTMPAFNIFRNSFFYWFFAGLLSAYFIYSPNSLAARTELGPLDYVCIAVFLTCETCNFIVHKHLAGLRKPGGTEKGIPSCIGSSLVTAPNYMFEVIAWVAVILFSREWAVVVFICVGITYMAEWSRDKEKALRATFGDKYKNKRYTMLPGLI</sequence>
<comment type="similarity">
    <text evidence="2">Belongs to the steroid 5-alpha reductase family.</text>
</comment>
<evidence type="ECO:0000256" key="2">
    <source>
        <dbReference type="ARBA" id="ARBA00007742"/>
    </source>
</evidence>
<dbReference type="EMBL" id="LKEB01000184">
    <property type="protein sequence ID" value="ROV86865.1"/>
    <property type="molecule type" value="Genomic_DNA"/>
</dbReference>
<dbReference type="Gene3D" id="1.20.120.1630">
    <property type="match status" value="1"/>
</dbReference>
<dbReference type="GO" id="GO:0016020">
    <property type="term" value="C:membrane"/>
    <property type="evidence" value="ECO:0007669"/>
    <property type="project" value="UniProtKB-SubCell"/>
</dbReference>
<dbReference type="FunCoup" id="A0A423V7W0">
    <property type="interactions" value="381"/>
</dbReference>
<keyword evidence="5 9" id="KW-1133">Transmembrane helix</keyword>
<reference evidence="11 12" key="1">
    <citation type="submission" date="2015-09" db="EMBL/GenBank/DDBJ databases">
        <title>Host preference determinants of Valsa canker pathogens revealed by comparative genomics.</title>
        <authorList>
            <person name="Yin Z."/>
            <person name="Huang L."/>
        </authorList>
    </citation>
    <scope>NUCLEOTIDE SEQUENCE [LARGE SCALE GENOMIC DNA]</scope>
    <source>
        <strain evidence="11 12">SXYLt</strain>
    </source>
</reference>
<dbReference type="AlphaFoldDB" id="A0A423V7W0"/>
<accession>A0A423V7W0</accession>
<keyword evidence="8 9" id="KW-0472">Membrane</keyword>
<dbReference type="GO" id="GO:0042761">
    <property type="term" value="P:very long-chain fatty acid biosynthetic process"/>
    <property type="evidence" value="ECO:0007669"/>
    <property type="project" value="TreeGrafter"/>
</dbReference>
<evidence type="ECO:0000259" key="10">
    <source>
        <dbReference type="Pfam" id="PF02544"/>
    </source>
</evidence>
<dbReference type="InParanoid" id="A0A423V7W0"/>
<evidence type="ECO:0000256" key="9">
    <source>
        <dbReference type="SAM" id="Phobius"/>
    </source>
</evidence>
<dbReference type="PANTHER" id="PTHR10556:SF28">
    <property type="entry name" value="VERY-LONG-CHAIN ENOYL-COA REDUCTASE"/>
    <property type="match status" value="1"/>
</dbReference>
<dbReference type="GO" id="GO:0016627">
    <property type="term" value="F:oxidoreductase activity, acting on the CH-CH group of donors"/>
    <property type="evidence" value="ECO:0007669"/>
    <property type="project" value="InterPro"/>
</dbReference>
<organism evidence="11 12">
    <name type="scientific">Cytospora leucostoma</name>
    <dbReference type="NCBI Taxonomy" id="1230097"/>
    <lineage>
        <taxon>Eukaryota</taxon>
        <taxon>Fungi</taxon>
        <taxon>Dikarya</taxon>
        <taxon>Ascomycota</taxon>
        <taxon>Pezizomycotina</taxon>
        <taxon>Sordariomycetes</taxon>
        <taxon>Sordariomycetidae</taxon>
        <taxon>Diaporthales</taxon>
        <taxon>Cytosporaceae</taxon>
        <taxon>Cytospora</taxon>
    </lineage>
</organism>
<name>A0A423V7W0_9PEZI</name>
<evidence type="ECO:0000313" key="11">
    <source>
        <dbReference type="EMBL" id="ROV86865.1"/>
    </source>
</evidence>
<evidence type="ECO:0000256" key="7">
    <source>
        <dbReference type="ARBA" id="ARBA00023098"/>
    </source>
</evidence>
<evidence type="ECO:0000256" key="5">
    <source>
        <dbReference type="ARBA" id="ARBA00022989"/>
    </source>
</evidence>
<dbReference type="STRING" id="1230097.A0A423V7W0"/>
<feature type="transmembrane region" description="Helical" evidence="9">
    <location>
        <begin position="132"/>
        <end position="150"/>
    </location>
</feature>
<comment type="caution">
    <text evidence="11">The sequence shown here is derived from an EMBL/GenBank/DDBJ whole genome shotgun (WGS) entry which is preliminary data.</text>
</comment>
<evidence type="ECO:0000256" key="8">
    <source>
        <dbReference type="ARBA" id="ARBA00023136"/>
    </source>
</evidence>
<keyword evidence="4 9" id="KW-0812">Transmembrane</keyword>
<gene>
    <name evidence="11" type="ORF">VPNG_10402</name>
</gene>
<dbReference type="PANTHER" id="PTHR10556">
    <property type="entry name" value="3-OXO-5-ALPHA-STEROID 4-DEHYDROGENASE"/>
    <property type="match status" value="1"/>
</dbReference>
<dbReference type="Pfam" id="PF02544">
    <property type="entry name" value="Steroid_dh"/>
    <property type="match status" value="1"/>
</dbReference>
<feature type="domain" description="3-oxo-5-alpha-steroid 4-dehydrogenase C-terminal" evidence="10">
    <location>
        <begin position="166"/>
        <end position="314"/>
    </location>
</feature>
<dbReference type="Proteomes" id="UP000285146">
    <property type="component" value="Unassembled WGS sequence"/>
</dbReference>